<name>A0ABQ6WZV3_9EURO</name>
<evidence type="ECO:0000313" key="2">
    <source>
        <dbReference type="Proteomes" id="UP000325395"/>
    </source>
</evidence>
<dbReference type="EMBL" id="ML735696">
    <property type="protein sequence ID" value="KAE8422118.1"/>
    <property type="molecule type" value="Genomic_DNA"/>
</dbReference>
<proteinExistence type="predicted"/>
<reference evidence="1 2" key="1">
    <citation type="submission" date="2019-04" db="EMBL/GenBank/DDBJ databases">
        <authorList>
            <consortium name="DOE Joint Genome Institute"/>
            <person name="Mondo S."/>
            <person name="Kjaerbolling I."/>
            <person name="Vesth T."/>
            <person name="Frisvad J.C."/>
            <person name="Nybo J.L."/>
            <person name="Theobald S."/>
            <person name="Kildgaard S."/>
            <person name="Isbrandt T."/>
            <person name="Kuo A."/>
            <person name="Sato A."/>
            <person name="Lyhne E.K."/>
            <person name="Kogle M.E."/>
            <person name="Wiebenga A."/>
            <person name="Kun R.S."/>
            <person name="Lubbers R.J."/>
            <person name="Makela M.R."/>
            <person name="Barry K."/>
            <person name="Chovatia M."/>
            <person name="Clum A."/>
            <person name="Daum C."/>
            <person name="Haridas S."/>
            <person name="He G."/>
            <person name="LaButti K."/>
            <person name="Lipzen A."/>
            <person name="Riley R."/>
            <person name="Salamov A."/>
            <person name="Simmons B.A."/>
            <person name="Magnuson J.K."/>
            <person name="Henrissat B."/>
            <person name="Mortensen U.H."/>
            <person name="Larsen T.O."/>
            <person name="Devries R.P."/>
            <person name="Grigoriev I.V."/>
            <person name="Machida M."/>
            <person name="Baker S.E."/>
            <person name="Andersen M.R."/>
            <person name="Cantor M.N."/>
            <person name="Hua S.X."/>
        </authorList>
    </citation>
    <scope>NUCLEOTIDE SEQUENCE [LARGE SCALE GENOMIC DNA]</scope>
    <source>
        <strain evidence="1 2">CBS 117616</strain>
    </source>
</reference>
<dbReference type="Proteomes" id="UP000325395">
    <property type="component" value="Unassembled WGS sequence"/>
</dbReference>
<protein>
    <submittedName>
        <fullName evidence="1">Uncharacterized protein</fullName>
    </submittedName>
</protein>
<keyword evidence="2" id="KW-1185">Reference proteome</keyword>
<sequence>MRLFTRRVVDAIRAYDGHIDGLVTFCDHYQEPVAAAALGLSLPTCSLEAFCSCH</sequence>
<accession>A0ABQ6WZV3</accession>
<organism evidence="1 2">
    <name type="scientific">Aspergillus pseudocaelatus</name>
    <dbReference type="NCBI Taxonomy" id="1825620"/>
    <lineage>
        <taxon>Eukaryota</taxon>
        <taxon>Fungi</taxon>
        <taxon>Dikarya</taxon>
        <taxon>Ascomycota</taxon>
        <taxon>Pezizomycotina</taxon>
        <taxon>Eurotiomycetes</taxon>
        <taxon>Eurotiomycetidae</taxon>
        <taxon>Eurotiales</taxon>
        <taxon>Aspergillaceae</taxon>
        <taxon>Aspergillus</taxon>
        <taxon>Aspergillus subgen. Circumdati</taxon>
    </lineage>
</organism>
<gene>
    <name evidence="1" type="ORF">BDV36DRAFT_245885</name>
</gene>
<evidence type="ECO:0000313" key="1">
    <source>
        <dbReference type="EMBL" id="KAE8422118.1"/>
    </source>
</evidence>